<evidence type="ECO:0000313" key="2">
    <source>
        <dbReference type="Proteomes" id="UP000265520"/>
    </source>
</evidence>
<comment type="caution">
    <text evidence="1">The sequence shown here is derived from an EMBL/GenBank/DDBJ whole genome shotgun (WGS) entry which is preliminary data.</text>
</comment>
<dbReference type="AlphaFoldDB" id="A0A392TG12"/>
<protein>
    <submittedName>
        <fullName evidence="1">Uncharacterized protein</fullName>
    </submittedName>
</protein>
<accession>A0A392TG12</accession>
<keyword evidence="2" id="KW-1185">Reference proteome</keyword>
<sequence>HLSTACQEFQYLPPRRPSSYGWPPLLSWSLEAGFSVFRPPPPPPCPLFP</sequence>
<feature type="non-terminal residue" evidence="1">
    <location>
        <position position="1"/>
    </location>
</feature>
<evidence type="ECO:0000313" key="1">
    <source>
        <dbReference type="EMBL" id="MCI59862.1"/>
    </source>
</evidence>
<proteinExistence type="predicted"/>
<name>A0A392TG12_9FABA</name>
<reference evidence="1 2" key="1">
    <citation type="journal article" date="2018" name="Front. Plant Sci.">
        <title>Red Clover (Trifolium pratense) and Zigzag Clover (T. medium) - A Picture of Genomic Similarities and Differences.</title>
        <authorList>
            <person name="Dluhosova J."/>
            <person name="Istvanek J."/>
            <person name="Nedelnik J."/>
            <person name="Repkova J."/>
        </authorList>
    </citation>
    <scope>NUCLEOTIDE SEQUENCE [LARGE SCALE GENOMIC DNA]</scope>
    <source>
        <strain evidence="2">cv. 10/8</strain>
        <tissue evidence="1">Leaf</tissue>
    </source>
</reference>
<dbReference type="Proteomes" id="UP000265520">
    <property type="component" value="Unassembled WGS sequence"/>
</dbReference>
<organism evidence="1 2">
    <name type="scientific">Trifolium medium</name>
    <dbReference type="NCBI Taxonomy" id="97028"/>
    <lineage>
        <taxon>Eukaryota</taxon>
        <taxon>Viridiplantae</taxon>
        <taxon>Streptophyta</taxon>
        <taxon>Embryophyta</taxon>
        <taxon>Tracheophyta</taxon>
        <taxon>Spermatophyta</taxon>
        <taxon>Magnoliopsida</taxon>
        <taxon>eudicotyledons</taxon>
        <taxon>Gunneridae</taxon>
        <taxon>Pentapetalae</taxon>
        <taxon>rosids</taxon>
        <taxon>fabids</taxon>
        <taxon>Fabales</taxon>
        <taxon>Fabaceae</taxon>
        <taxon>Papilionoideae</taxon>
        <taxon>50 kb inversion clade</taxon>
        <taxon>NPAAA clade</taxon>
        <taxon>Hologalegina</taxon>
        <taxon>IRL clade</taxon>
        <taxon>Trifolieae</taxon>
        <taxon>Trifolium</taxon>
    </lineage>
</organism>
<dbReference type="EMBL" id="LXQA010571322">
    <property type="protein sequence ID" value="MCI59862.1"/>
    <property type="molecule type" value="Genomic_DNA"/>
</dbReference>